<feature type="domain" description="Helix-hairpin-helix DNA-binding motif class 1" evidence="2">
    <location>
        <begin position="154"/>
        <end position="173"/>
    </location>
</feature>
<organism evidence="3 4">
    <name type="scientific">Haloplasma contractile SSD-17B</name>
    <dbReference type="NCBI Taxonomy" id="1033810"/>
    <lineage>
        <taxon>Bacteria</taxon>
        <taxon>Bacillati</taxon>
        <taxon>Mycoplasmatota</taxon>
        <taxon>Mollicutes</taxon>
        <taxon>Haloplasmatales</taxon>
        <taxon>Haloplasmataceae</taxon>
        <taxon>Haloplasma</taxon>
    </lineage>
</organism>
<sequence>MYISKKMKIALAVSILINMTLLYFIIQKSAEPVNLKAEAEQSEKTIFVDLKGEIVNPGVYELKNQERLFYLVDKAGGLTENADSFKVNLSIILEDEMTIIIPCKNDSSGQMINNRVSINYSDLDALKTLNGIGDSKAKAIIRYREENGPFKKLEELLRVSGIGEATFNSIKDDITL</sequence>
<evidence type="ECO:0000256" key="1">
    <source>
        <dbReference type="SAM" id="Phobius"/>
    </source>
</evidence>
<dbReference type="GO" id="GO:0006281">
    <property type="term" value="P:DNA repair"/>
    <property type="evidence" value="ECO:0007669"/>
    <property type="project" value="InterPro"/>
</dbReference>
<reference evidence="3 4" key="1">
    <citation type="journal article" date="2011" name="J. Bacteriol.">
        <title>Genome sequence of Haloplasma contractile, an unusual contractile bacterium from a deep-sea anoxic brine lake.</title>
        <authorList>
            <person name="Antunes A."/>
            <person name="Alam I."/>
            <person name="El Dorry H."/>
            <person name="Siam R."/>
            <person name="Robertson A."/>
            <person name="Bajic V.B."/>
            <person name="Stingl U."/>
        </authorList>
    </citation>
    <scope>NUCLEOTIDE SEQUENCE [LARGE SCALE GENOMIC DNA]</scope>
    <source>
        <strain evidence="3 4">SSD-17B</strain>
    </source>
</reference>
<feature type="domain" description="Helix-hairpin-helix DNA-binding motif class 1" evidence="2">
    <location>
        <begin position="124"/>
        <end position="143"/>
    </location>
</feature>
<accession>U2EFM4</accession>
<dbReference type="RefSeq" id="WP_008826161.1">
    <property type="nucleotide sequence ID" value="NZ_AFNU02000001.1"/>
</dbReference>
<dbReference type="Pfam" id="PF12836">
    <property type="entry name" value="HHH_3"/>
    <property type="match status" value="1"/>
</dbReference>
<dbReference type="EC" id="2.4.2.19" evidence="3"/>
<evidence type="ECO:0000313" key="3">
    <source>
        <dbReference type="EMBL" id="ERJ13733.1"/>
    </source>
</evidence>
<dbReference type="Pfam" id="PF10531">
    <property type="entry name" value="SLBB"/>
    <property type="match status" value="1"/>
</dbReference>
<dbReference type="InterPro" id="IPR019554">
    <property type="entry name" value="Soluble_ligand-bd"/>
</dbReference>
<dbReference type="GO" id="GO:0003677">
    <property type="term" value="F:DNA binding"/>
    <property type="evidence" value="ECO:0007669"/>
    <property type="project" value="InterPro"/>
</dbReference>
<dbReference type="GO" id="GO:0015627">
    <property type="term" value="C:type II protein secretion system complex"/>
    <property type="evidence" value="ECO:0007669"/>
    <property type="project" value="TreeGrafter"/>
</dbReference>
<dbReference type="PANTHER" id="PTHR21180:SF32">
    <property type="entry name" value="ENDONUCLEASE_EXONUCLEASE_PHOSPHATASE FAMILY DOMAIN-CONTAINING PROTEIN 1"/>
    <property type="match status" value="1"/>
</dbReference>
<keyword evidence="1" id="KW-1133">Transmembrane helix</keyword>
<keyword evidence="3" id="KW-0328">Glycosyltransferase</keyword>
<dbReference type="SUPFAM" id="SSF47781">
    <property type="entry name" value="RuvA domain 2-like"/>
    <property type="match status" value="1"/>
</dbReference>
<dbReference type="FunCoup" id="U2EFM4">
    <property type="interactions" value="20"/>
</dbReference>
<dbReference type="GO" id="GO:0015628">
    <property type="term" value="P:protein secretion by the type II secretion system"/>
    <property type="evidence" value="ECO:0007669"/>
    <property type="project" value="TreeGrafter"/>
</dbReference>
<dbReference type="InParanoid" id="U2EFM4"/>
<dbReference type="PANTHER" id="PTHR21180">
    <property type="entry name" value="ENDONUCLEASE/EXONUCLEASE/PHOSPHATASE FAMILY DOMAIN-CONTAINING PROTEIN 1"/>
    <property type="match status" value="1"/>
</dbReference>
<comment type="caution">
    <text evidence="3">The sequence shown here is derived from an EMBL/GenBank/DDBJ whole genome shotgun (WGS) entry which is preliminary data.</text>
</comment>
<dbReference type="NCBIfam" id="TIGR00426">
    <property type="entry name" value="competence protein ComEA helix-hairpin-helix repeat region"/>
    <property type="match status" value="1"/>
</dbReference>
<keyword evidence="1" id="KW-0812">Transmembrane</keyword>
<dbReference type="InterPro" id="IPR051675">
    <property type="entry name" value="Endo/Exo/Phosphatase_dom_1"/>
</dbReference>
<feature type="transmembrane region" description="Helical" evidence="1">
    <location>
        <begin position="9"/>
        <end position="26"/>
    </location>
</feature>
<evidence type="ECO:0000259" key="2">
    <source>
        <dbReference type="SMART" id="SM00278"/>
    </source>
</evidence>
<dbReference type="InterPro" id="IPR010994">
    <property type="entry name" value="RuvA_2-like"/>
</dbReference>
<dbReference type="InterPro" id="IPR003583">
    <property type="entry name" value="Hlx-hairpin-Hlx_DNA-bd_motif"/>
</dbReference>
<proteinExistence type="predicted"/>
<evidence type="ECO:0000313" key="4">
    <source>
        <dbReference type="Proteomes" id="UP000005707"/>
    </source>
</evidence>
<dbReference type="STRING" id="1033810.HLPCO_000399"/>
<keyword evidence="1" id="KW-0472">Membrane</keyword>
<name>U2EFM4_9MOLU</name>
<keyword evidence="4" id="KW-1185">Reference proteome</keyword>
<dbReference type="Gene3D" id="1.10.150.280">
    <property type="entry name" value="AF1531-like domain"/>
    <property type="match status" value="1"/>
</dbReference>
<dbReference type="GO" id="GO:0004514">
    <property type="term" value="F:nicotinate-nucleotide diphosphorylase (carboxylating) activity"/>
    <property type="evidence" value="ECO:0007669"/>
    <property type="project" value="UniProtKB-EC"/>
</dbReference>
<keyword evidence="3" id="KW-0808">Transferase</keyword>
<reference evidence="3 4" key="2">
    <citation type="journal article" date="2013" name="PLoS ONE">
        <title>INDIGO - INtegrated Data Warehouse of MIcrobial GenOmes with Examples from the Red Sea Extremophiles.</title>
        <authorList>
            <person name="Alam I."/>
            <person name="Antunes A."/>
            <person name="Kamau A.A."/>
            <person name="Ba Alawi W."/>
            <person name="Kalkatawi M."/>
            <person name="Stingl U."/>
            <person name="Bajic V.B."/>
        </authorList>
    </citation>
    <scope>NUCLEOTIDE SEQUENCE [LARGE SCALE GENOMIC DNA]</scope>
    <source>
        <strain evidence="3 4">SSD-17B</strain>
    </source>
</reference>
<dbReference type="Proteomes" id="UP000005707">
    <property type="component" value="Unassembled WGS sequence"/>
</dbReference>
<gene>
    <name evidence="3" type="primary">comEA</name>
    <name evidence="3" type="ORF">HLPCO_000399</name>
</gene>
<protein>
    <submittedName>
        <fullName evidence="3">ComEA protein</fullName>
        <ecNumber evidence="3">2.4.2.19</ecNumber>
    </submittedName>
</protein>
<dbReference type="SMART" id="SM00278">
    <property type="entry name" value="HhH1"/>
    <property type="match status" value="2"/>
</dbReference>
<dbReference type="InterPro" id="IPR004509">
    <property type="entry name" value="Competence_ComEA_HhH"/>
</dbReference>
<dbReference type="AlphaFoldDB" id="U2EFM4"/>
<dbReference type="EMBL" id="AFNU02000001">
    <property type="protein sequence ID" value="ERJ13733.1"/>
    <property type="molecule type" value="Genomic_DNA"/>
</dbReference>
<dbReference type="eggNOG" id="COG1555">
    <property type="taxonomic scope" value="Bacteria"/>
</dbReference>
<dbReference type="OrthoDB" id="9790239at2"/>